<name>A0A2H4P8C3_9CAUD</name>
<proteinExistence type="predicted"/>
<protein>
    <submittedName>
        <fullName evidence="1">Uncharacterized protein</fullName>
    </submittedName>
</protein>
<accession>A0A2H4P8C3</accession>
<dbReference type="EMBL" id="MG198776">
    <property type="protein sequence ID" value="ATW58484.1"/>
    <property type="molecule type" value="Genomic_DNA"/>
</dbReference>
<dbReference type="Proteomes" id="UP000241822">
    <property type="component" value="Segment"/>
</dbReference>
<organism evidence="1 2">
    <name type="scientific">Corynebacterium phage C3PO</name>
    <dbReference type="NCBI Taxonomy" id="2047868"/>
    <lineage>
        <taxon>Viruses</taxon>
        <taxon>Duplodnaviria</taxon>
        <taxon>Heunggongvirae</taxon>
        <taxon>Uroviricota</taxon>
        <taxon>Caudoviricetes</taxon>
        <taxon>Zierdtviridae</taxon>
        <taxon>Toshachvirinae</taxon>
        <taxon>Ceetrepovirus</taxon>
        <taxon>Ceetrepovirus C3PO</taxon>
        <taxon>Corynebacterium virus C3PO</taxon>
    </lineage>
</organism>
<keyword evidence="2" id="KW-1185">Reference proteome</keyword>
<reference evidence="1 2" key="1">
    <citation type="submission" date="2017-10" db="EMBL/GenBank/DDBJ databases">
        <authorList>
            <person name="Almansoob K.M."/>
            <person name="Barra A."/>
            <person name="Canlas S.M."/>
            <person name="Chawla N."/>
            <person name="Johnson B.N."/>
            <person name="Kuhl M.D."/>
            <person name="Lin J.Y."/>
            <person name="Patel D.V."/>
            <person name="Reddy A.G."/>
            <person name="Sobol L."/>
            <person name="Solorzano-Papili D."/>
            <person name="Monti D.L."/>
            <person name="Stoner T.H."/>
            <person name="Garlena R.A."/>
            <person name="Russell D.A."/>
            <person name="Pope W.H."/>
            <person name="Jacobs-Sera D."/>
            <person name="Hatfull G.F."/>
        </authorList>
    </citation>
    <scope>NUCLEOTIDE SEQUENCE [LARGE SCALE GENOMIC DNA]</scope>
</reference>
<dbReference type="OrthoDB" id="33692at10239"/>
<sequence length="98" mass="11353">MAKDIYKGRTAKQWYDIAVEMASEYSDFQRTIAERQRRERKENTVRFGVEDLTTGEIKHEFSDYTSAMEASKFYPDSQVVTWTTTPKKPVGSAEEDSV</sequence>
<gene>
    <name evidence="1" type="ORF">SEA_C3PO_85</name>
</gene>
<evidence type="ECO:0000313" key="2">
    <source>
        <dbReference type="Proteomes" id="UP000241822"/>
    </source>
</evidence>
<evidence type="ECO:0000313" key="1">
    <source>
        <dbReference type="EMBL" id="ATW58484.1"/>
    </source>
</evidence>